<dbReference type="OMA" id="QGHSKWL"/>
<dbReference type="EMBL" id="KQ484247">
    <property type="protein sequence ID" value="KYP36229.1"/>
    <property type="molecule type" value="Genomic_DNA"/>
</dbReference>
<name>A0A151R144_CAJCA</name>
<sequence length="642" mass="72012">MNHVISVHSIAGLDSHSAAEKAVSVIGQGYDLCTDVRFSGCKSRLIEIDRTHTRDLVFPAGVVLSNVPNSIKCDKGECTRFHSDVLPFNQMSEHFNKQISLSGKIPSGQFNIMFDMRKCWPIDAASTKNLAYDGWFITLYNVELDRTNLTLSENVKKEVPCSWNPAALAEFIEKYGTHVIVGVQMGGKDVVHIKQSKNSDTSQTELQKLLKHLADERFSETSNQSSNVNPADKSRKIKDNHGILWRKDKPNPATGRPVVKSHSKNDDIVSVSVRRGGIDNGQSFNQWLSTISQSPNVISMSFVPITSLLNSVPGNGFLSHAVNLYLRYKPAIEELHQFLEFQLPRQWAPMYGDLPLGFGQKYKKSMSPSLQFTLMGPKLYVNTVKLTSYNYLNLLFNSHKIINLTYLYRCSNCFIDSGNRPVTGIRLYLEGKKSDHLAIHLQHLSDVPGALEISEDHSYDPIDEPDDRGYYEAVKWSMFSHVYTAPVQYRSSRMDESTAIVTKAWFEVKLVGMKKVLFLRLGFSTVAYAKIRRSEWDGPSTTSRKSGFFSALMSSRLSKELQSPEKPTKVDINSAIYHGGPPVPTRAPKMLTFVDTKEMVRGPEDSPGYWVVTGAKLSIEGGRISIKAKYSLLTILSEESML</sequence>
<dbReference type="InterPro" id="IPR020864">
    <property type="entry name" value="MACPF"/>
</dbReference>
<gene>
    <name evidence="3" type="ORF">KK1_042665</name>
</gene>
<dbReference type="SMART" id="SM00457">
    <property type="entry name" value="MACPF"/>
    <property type="match status" value="1"/>
</dbReference>
<dbReference type="Pfam" id="PF01823">
    <property type="entry name" value="MACPF"/>
    <property type="match status" value="1"/>
</dbReference>
<dbReference type="AlphaFoldDB" id="A0A151R144"/>
<evidence type="ECO:0000313" key="4">
    <source>
        <dbReference type="Proteomes" id="UP000075243"/>
    </source>
</evidence>
<evidence type="ECO:0000313" key="3">
    <source>
        <dbReference type="EMBL" id="KYP36229.1"/>
    </source>
</evidence>
<dbReference type="InterPro" id="IPR044663">
    <property type="entry name" value="CAD1/NSL1-like"/>
</dbReference>
<accession>A0A151R144</accession>
<feature type="compositionally biased region" description="Polar residues" evidence="1">
    <location>
        <begin position="220"/>
        <end position="229"/>
    </location>
</feature>
<dbReference type="PROSITE" id="PS51412">
    <property type="entry name" value="MACPF_2"/>
    <property type="match status" value="1"/>
</dbReference>
<protein>
    <recommendedName>
        <fullName evidence="2">MACPF domain-containing protein</fullName>
    </recommendedName>
</protein>
<dbReference type="PANTHER" id="PTHR33199:SF8">
    <property type="entry name" value="MACPF DOMAIN-CONTAINING PROTEIN NSL1"/>
    <property type="match status" value="1"/>
</dbReference>
<dbReference type="Proteomes" id="UP000075243">
    <property type="component" value="Unassembled WGS sequence"/>
</dbReference>
<reference evidence="3" key="1">
    <citation type="journal article" date="2012" name="Nat. Biotechnol.">
        <title>Draft genome sequence of pigeonpea (Cajanus cajan), an orphan legume crop of resource-poor farmers.</title>
        <authorList>
            <person name="Varshney R.K."/>
            <person name="Chen W."/>
            <person name="Li Y."/>
            <person name="Bharti A.K."/>
            <person name="Saxena R.K."/>
            <person name="Schlueter J.A."/>
            <person name="Donoghue M.T."/>
            <person name="Azam S."/>
            <person name="Fan G."/>
            <person name="Whaley A.M."/>
            <person name="Farmer A.D."/>
            <person name="Sheridan J."/>
            <person name="Iwata A."/>
            <person name="Tuteja R."/>
            <person name="Penmetsa R.V."/>
            <person name="Wu W."/>
            <person name="Upadhyaya H.D."/>
            <person name="Yang S.P."/>
            <person name="Shah T."/>
            <person name="Saxena K.B."/>
            <person name="Michael T."/>
            <person name="McCombie W.R."/>
            <person name="Yang B."/>
            <person name="Zhang G."/>
            <person name="Yang H."/>
            <person name="Wang J."/>
            <person name="Spillane C."/>
            <person name="Cook D.R."/>
            <person name="May G.D."/>
            <person name="Xu X."/>
            <person name="Jackson S.A."/>
        </authorList>
    </citation>
    <scope>NUCLEOTIDE SEQUENCE [LARGE SCALE GENOMIC DNA]</scope>
</reference>
<keyword evidence="4" id="KW-1185">Reference proteome</keyword>
<dbReference type="PANTHER" id="PTHR33199">
    <property type="entry name" value="MACPF DOMAIN-CONTAINING PROTEIN CAD1"/>
    <property type="match status" value="1"/>
</dbReference>
<dbReference type="GO" id="GO:2000031">
    <property type="term" value="P:regulation of salicylic acid mediated signaling pathway"/>
    <property type="evidence" value="ECO:0007669"/>
    <property type="project" value="InterPro"/>
</dbReference>
<dbReference type="GO" id="GO:0005886">
    <property type="term" value="C:plasma membrane"/>
    <property type="evidence" value="ECO:0007669"/>
    <property type="project" value="TreeGrafter"/>
</dbReference>
<dbReference type="Gramene" id="C.cajan_41412.t">
    <property type="protein sequence ID" value="C.cajan_41412.t"/>
    <property type="gene ID" value="C.cajan_41412"/>
</dbReference>
<feature type="region of interest" description="Disordered" evidence="1">
    <location>
        <begin position="217"/>
        <end position="261"/>
    </location>
</feature>
<dbReference type="GO" id="GO:0009626">
    <property type="term" value="P:plant-type hypersensitive response"/>
    <property type="evidence" value="ECO:0007669"/>
    <property type="project" value="TreeGrafter"/>
</dbReference>
<feature type="domain" description="MACPF" evidence="2">
    <location>
        <begin position="9"/>
        <end position="339"/>
    </location>
</feature>
<evidence type="ECO:0000256" key="1">
    <source>
        <dbReference type="SAM" id="MobiDB-lite"/>
    </source>
</evidence>
<organism evidence="3 4">
    <name type="scientific">Cajanus cajan</name>
    <name type="common">Pigeon pea</name>
    <name type="synonym">Cajanus indicus</name>
    <dbReference type="NCBI Taxonomy" id="3821"/>
    <lineage>
        <taxon>Eukaryota</taxon>
        <taxon>Viridiplantae</taxon>
        <taxon>Streptophyta</taxon>
        <taxon>Embryophyta</taxon>
        <taxon>Tracheophyta</taxon>
        <taxon>Spermatophyta</taxon>
        <taxon>Magnoliopsida</taxon>
        <taxon>eudicotyledons</taxon>
        <taxon>Gunneridae</taxon>
        <taxon>Pentapetalae</taxon>
        <taxon>rosids</taxon>
        <taxon>fabids</taxon>
        <taxon>Fabales</taxon>
        <taxon>Fabaceae</taxon>
        <taxon>Papilionoideae</taxon>
        <taxon>50 kb inversion clade</taxon>
        <taxon>NPAAA clade</taxon>
        <taxon>indigoferoid/millettioid clade</taxon>
        <taxon>Phaseoleae</taxon>
        <taxon>Cajanus</taxon>
    </lineage>
</organism>
<evidence type="ECO:0000259" key="2">
    <source>
        <dbReference type="PROSITE" id="PS51412"/>
    </source>
</evidence>
<dbReference type="STRING" id="3821.A0A151R144"/>
<proteinExistence type="predicted"/>
<feature type="compositionally biased region" description="Basic and acidic residues" evidence="1">
    <location>
        <begin position="232"/>
        <end position="250"/>
    </location>
</feature>